<sequence length="97" mass="10367">MKVRAGARQLRDMDVTCFRSHVEFHSSSGQEGCICSIDLEICSRSHTAEHAHGTTLPWHNTPITQTGAKSLATPAGKLTFASSGASPRTLGKAPSFK</sequence>
<accession>A0A2U9CV37</accession>
<dbReference type="AlphaFoldDB" id="A0A2U9CV37"/>
<dbReference type="Proteomes" id="UP000246464">
    <property type="component" value="Chromosome 21"/>
</dbReference>
<dbReference type="EMBL" id="CP026263">
    <property type="protein sequence ID" value="AWP20545.1"/>
    <property type="molecule type" value="Genomic_DNA"/>
</dbReference>
<evidence type="ECO:0000313" key="1">
    <source>
        <dbReference type="EMBL" id="AWP20545.1"/>
    </source>
</evidence>
<evidence type="ECO:0000313" key="2">
    <source>
        <dbReference type="Proteomes" id="UP000246464"/>
    </source>
</evidence>
<gene>
    <name evidence="1" type="ORF">SMAX5B_004687</name>
</gene>
<name>A0A2U9CV37_SCOMX</name>
<keyword evidence="2" id="KW-1185">Reference proteome</keyword>
<proteinExistence type="predicted"/>
<protein>
    <submittedName>
        <fullName evidence="1">Uncharacterized protein</fullName>
    </submittedName>
</protein>
<organism evidence="1 2">
    <name type="scientific">Scophthalmus maximus</name>
    <name type="common">Turbot</name>
    <name type="synonym">Psetta maxima</name>
    <dbReference type="NCBI Taxonomy" id="52904"/>
    <lineage>
        <taxon>Eukaryota</taxon>
        <taxon>Metazoa</taxon>
        <taxon>Chordata</taxon>
        <taxon>Craniata</taxon>
        <taxon>Vertebrata</taxon>
        <taxon>Euteleostomi</taxon>
        <taxon>Actinopterygii</taxon>
        <taxon>Neopterygii</taxon>
        <taxon>Teleostei</taxon>
        <taxon>Neoteleostei</taxon>
        <taxon>Acanthomorphata</taxon>
        <taxon>Carangaria</taxon>
        <taxon>Pleuronectiformes</taxon>
        <taxon>Pleuronectoidei</taxon>
        <taxon>Scophthalmidae</taxon>
        <taxon>Scophthalmus</taxon>
    </lineage>
</organism>
<reference evidence="1 2" key="1">
    <citation type="submission" date="2017-12" db="EMBL/GenBank/DDBJ databases">
        <title>Integrating genomic resources of turbot (Scophthalmus maximus) in depth evaluation of genetic and physical mapping variation across individuals.</title>
        <authorList>
            <person name="Martinez P."/>
        </authorList>
    </citation>
    <scope>NUCLEOTIDE SEQUENCE [LARGE SCALE GENOMIC DNA]</scope>
</reference>